<dbReference type="NCBIfam" id="TIGR00172">
    <property type="entry name" value="maf"/>
    <property type="match status" value="1"/>
</dbReference>
<dbReference type="PANTHER" id="PTHR43213">
    <property type="entry name" value="BIFUNCTIONAL DTTP/UTP PYROPHOSPHATASE/METHYLTRANSFERASE PROTEIN-RELATED"/>
    <property type="match status" value="1"/>
</dbReference>
<comment type="caution">
    <text evidence="5">Lacks conserved residue(s) required for the propagation of feature annotation.</text>
</comment>
<dbReference type="GO" id="GO:0047429">
    <property type="term" value="F:nucleoside triphosphate diphosphatase activity"/>
    <property type="evidence" value="ECO:0007669"/>
    <property type="project" value="InterPro"/>
</dbReference>
<feature type="site" description="Important for substrate specificity" evidence="5">
    <location>
        <position position="19"/>
    </location>
</feature>
<comment type="caution">
    <text evidence="6">The sequence shown here is derived from an EMBL/GenBank/DDBJ whole genome shotgun (WGS) entry which is preliminary data.</text>
</comment>
<sequence>MPSPETTARSLILASTSPYRRELLERLRLPFSVAAPGVDETPAPGEAPRDLALRLALAKARAVSQAHPGALVIGSDQVATVDGAPIGKPGGFQQALAQLRAMRGRTVAFHTAVAVDDGHRPASAVVTTRCMLRELSDRALRAYLHAERPYDTAGSAKAEALGIALMERIESDDPTALIGLPLIALTRLLAGFGMDPLDALEEPRA</sequence>
<evidence type="ECO:0000256" key="4">
    <source>
        <dbReference type="ARBA" id="ARBA00023080"/>
    </source>
</evidence>
<comment type="cofactor">
    <cofactor evidence="5">
        <name>a divalent metal cation</name>
        <dbReference type="ChEBI" id="CHEBI:60240"/>
    </cofactor>
</comment>
<keyword evidence="2 5" id="KW-0963">Cytoplasm</keyword>
<proteinExistence type="inferred from homology"/>
<gene>
    <name evidence="6" type="ORF">EV675_2968</name>
</gene>
<comment type="similarity">
    <text evidence="5">Belongs to the Maf family. YceF subfamily.</text>
</comment>
<dbReference type="GO" id="GO:0005737">
    <property type="term" value="C:cytoplasm"/>
    <property type="evidence" value="ECO:0007669"/>
    <property type="project" value="UniProtKB-SubCell"/>
</dbReference>
<accession>A0A4Q7NBJ1</accession>
<dbReference type="SUPFAM" id="SSF52972">
    <property type="entry name" value="ITPase-like"/>
    <property type="match status" value="1"/>
</dbReference>
<reference evidence="6 7" key="1">
    <citation type="submission" date="2019-02" db="EMBL/GenBank/DDBJ databases">
        <title>Genomic Encyclopedia of Type Strains, Phase IV (KMG-IV): sequencing the most valuable type-strain genomes for metagenomic binning, comparative biology and taxonomic classification.</title>
        <authorList>
            <person name="Goeker M."/>
        </authorList>
    </citation>
    <scope>NUCLEOTIDE SEQUENCE [LARGE SCALE GENOMIC DNA]</scope>
    <source>
        <strain evidence="6 7">K24</strain>
    </source>
</reference>
<dbReference type="PANTHER" id="PTHR43213:SF10">
    <property type="entry name" value="7-METHYL-GTP PYROPHOSPHATASE"/>
    <property type="match status" value="1"/>
</dbReference>
<organism evidence="6 7">
    <name type="scientific">Pigmentiphaga kullae</name>
    <dbReference type="NCBI Taxonomy" id="151784"/>
    <lineage>
        <taxon>Bacteria</taxon>
        <taxon>Pseudomonadati</taxon>
        <taxon>Pseudomonadota</taxon>
        <taxon>Betaproteobacteria</taxon>
        <taxon>Burkholderiales</taxon>
        <taxon>Alcaligenaceae</taxon>
        <taxon>Pigmentiphaga</taxon>
    </lineage>
</organism>
<dbReference type="InterPro" id="IPR003697">
    <property type="entry name" value="Maf-like"/>
</dbReference>
<dbReference type="EC" id="3.6.1.-" evidence="5"/>
<keyword evidence="7" id="KW-1185">Reference proteome</keyword>
<dbReference type="OrthoDB" id="9813694at2"/>
<feature type="active site" description="Proton acceptor" evidence="5">
    <location>
        <position position="76"/>
    </location>
</feature>
<dbReference type="Proteomes" id="UP000292445">
    <property type="component" value="Unassembled WGS sequence"/>
</dbReference>
<evidence type="ECO:0000256" key="3">
    <source>
        <dbReference type="ARBA" id="ARBA00022801"/>
    </source>
</evidence>
<keyword evidence="4 5" id="KW-0546">Nucleotide metabolism</keyword>
<dbReference type="GO" id="GO:0009117">
    <property type="term" value="P:nucleotide metabolic process"/>
    <property type="evidence" value="ECO:0007669"/>
    <property type="project" value="UniProtKB-KW"/>
</dbReference>
<evidence type="ECO:0000256" key="5">
    <source>
        <dbReference type="HAMAP-Rule" id="MF_00528"/>
    </source>
</evidence>
<protein>
    <recommendedName>
        <fullName evidence="5">7-methyl-GTP pyrophosphatase</fullName>
        <shortName evidence="5">m(7)GTP pyrophosphatase</shortName>
        <ecNumber evidence="5">3.6.1.-</ecNumber>
    </recommendedName>
</protein>
<dbReference type="PIRSF" id="PIRSF006305">
    <property type="entry name" value="Maf"/>
    <property type="match status" value="1"/>
</dbReference>
<evidence type="ECO:0000256" key="1">
    <source>
        <dbReference type="ARBA" id="ARBA00004496"/>
    </source>
</evidence>
<dbReference type="RefSeq" id="WP_130358142.1">
    <property type="nucleotide sequence ID" value="NZ_SGXC01000002.1"/>
</dbReference>
<dbReference type="HAMAP" id="MF_00528">
    <property type="entry name" value="Maf"/>
    <property type="match status" value="1"/>
</dbReference>
<dbReference type="Pfam" id="PF02545">
    <property type="entry name" value="Maf"/>
    <property type="match status" value="1"/>
</dbReference>
<evidence type="ECO:0000313" key="7">
    <source>
        <dbReference type="Proteomes" id="UP000292445"/>
    </source>
</evidence>
<feature type="site" description="Important for substrate specificity" evidence="5">
    <location>
        <position position="77"/>
    </location>
</feature>
<comment type="catalytic activity">
    <reaction evidence="5">
        <text>N(7)-methyl-GTP + H2O = N(7)-methyl-GMP + diphosphate + H(+)</text>
        <dbReference type="Rhea" id="RHEA:58744"/>
        <dbReference type="ChEBI" id="CHEBI:15377"/>
        <dbReference type="ChEBI" id="CHEBI:15378"/>
        <dbReference type="ChEBI" id="CHEBI:33019"/>
        <dbReference type="ChEBI" id="CHEBI:58285"/>
        <dbReference type="ChEBI" id="CHEBI:87133"/>
    </reaction>
</comment>
<name>A0A4Q7NBJ1_9BURK</name>
<comment type="subcellular location">
    <subcellularLocation>
        <location evidence="1 5">Cytoplasm</location>
    </subcellularLocation>
</comment>
<keyword evidence="3 5" id="KW-0378">Hydrolase</keyword>
<dbReference type="Gene3D" id="3.90.950.10">
    <property type="match status" value="1"/>
</dbReference>
<dbReference type="InterPro" id="IPR029001">
    <property type="entry name" value="ITPase-like_fam"/>
</dbReference>
<dbReference type="EMBL" id="SGXC01000002">
    <property type="protein sequence ID" value="RZS80368.1"/>
    <property type="molecule type" value="Genomic_DNA"/>
</dbReference>
<dbReference type="AlphaFoldDB" id="A0A4Q7NBJ1"/>
<evidence type="ECO:0000256" key="2">
    <source>
        <dbReference type="ARBA" id="ARBA00022490"/>
    </source>
</evidence>
<feature type="site" description="Important for substrate specificity" evidence="5">
    <location>
        <position position="159"/>
    </location>
</feature>
<evidence type="ECO:0000313" key="6">
    <source>
        <dbReference type="EMBL" id="RZS80368.1"/>
    </source>
</evidence>
<comment type="function">
    <text evidence="5">Nucleoside triphosphate pyrophosphatase that hydrolyzes 7-methyl-GTP (m(7)GTP). May have a dual role in cell division arrest and in preventing the incorporation of modified nucleotides into cellular nucleic acids.</text>
</comment>